<gene>
    <name evidence="3" type="ORF">H206_01926</name>
</gene>
<evidence type="ECO:0000313" key="3">
    <source>
        <dbReference type="EMBL" id="RWX46679.1"/>
    </source>
</evidence>
<dbReference type="EMBL" id="MTKO01000055">
    <property type="protein sequence ID" value="RWX46679.1"/>
    <property type="molecule type" value="Genomic_DNA"/>
</dbReference>
<proteinExistence type="predicted"/>
<organism evidence="3 4">
    <name type="scientific">Candidatus Electrothrix aarhusensis</name>
    <dbReference type="NCBI Taxonomy" id="1859131"/>
    <lineage>
        <taxon>Bacteria</taxon>
        <taxon>Pseudomonadati</taxon>
        <taxon>Thermodesulfobacteriota</taxon>
        <taxon>Desulfobulbia</taxon>
        <taxon>Desulfobulbales</taxon>
        <taxon>Desulfobulbaceae</taxon>
        <taxon>Candidatus Electrothrix</taxon>
    </lineage>
</organism>
<sequence length="302" mass="34212">MRIQITEKKAGCLLVILILVSLLHTSISKATAFYLSVDGGNGEKHCDSVQIRENNIACIEQNQVISYDLSTVEGVQIVDKGKIEFINRFTPGAIAKINASNQSNRDYEETFEQIERSKVGYLIRKLKSVESFADLQKLGEKQYQKYGLSGVLHLFLPLIGAFLVLAGLFWLIVAAFRVHILWGLGCLLLPFVSLFFLFLHWRSAAKPFMLSVVGVLLAFSGVYLFDEKRVRRSKEHKRQPVARSVEKKAIRQEKSRFSCQGKKHCSEMKSCAEAKFYIRNCPGTKMDGDHDGIPCERQWCGR</sequence>
<dbReference type="Pfam" id="PF05901">
    <property type="entry name" value="Excalibur"/>
    <property type="match status" value="1"/>
</dbReference>
<reference evidence="3 4" key="1">
    <citation type="submission" date="2017-01" db="EMBL/GenBank/DDBJ databases">
        <title>The cable genome- insights into the physiology and evolution of filamentous bacteria capable of sulfide oxidation via long distance electron transfer.</title>
        <authorList>
            <person name="Schreiber L."/>
            <person name="Bjerg J.T."/>
            <person name="Boggild A."/>
            <person name="Van De Vossenberg J."/>
            <person name="Meysman F."/>
            <person name="Nielsen L.P."/>
            <person name="Schramm A."/>
            <person name="Kjeldsen K.U."/>
        </authorList>
    </citation>
    <scope>NUCLEOTIDE SEQUENCE [LARGE SCALE GENOMIC DNA]</scope>
    <source>
        <strain evidence="3">MCF</strain>
    </source>
</reference>
<name>A0A444J0K6_9BACT</name>
<keyword evidence="1" id="KW-1133">Transmembrane helix</keyword>
<keyword evidence="1" id="KW-0472">Membrane</keyword>
<feature type="transmembrane region" description="Helical" evidence="1">
    <location>
        <begin position="180"/>
        <end position="201"/>
    </location>
</feature>
<feature type="domain" description="Excalibur calcium-binding" evidence="2">
    <location>
        <begin position="261"/>
        <end position="296"/>
    </location>
</feature>
<evidence type="ECO:0000259" key="2">
    <source>
        <dbReference type="SMART" id="SM00894"/>
    </source>
</evidence>
<accession>A0A444J0K6</accession>
<dbReference type="SMART" id="SM00894">
    <property type="entry name" value="Excalibur"/>
    <property type="match status" value="1"/>
</dbReference>
<comment type="caution">
    <text evidence="3">The sequence shown here is derived from an EMBL/GenBank/DDBJ whole genome shotgun (WGS) entry which is preliminary data.</text>
</comment>
<keyword evidence="1" id="KW-0812">Transmembrane</keyword>
<dbReference type="Proteomes" id="UP000287853">
    <property type="component" value="Unassembled WGS sequence"/>
</dbReference>
<keyword evidence="4" id="KW-1185">Reference proteome</keyword>
<dbReference type="InterPro" id="IPR008613">
    <property type="entry name" value="Excalibur_Ca-bd_domain"/>
</dbReference>
<dbReference type="AlphaFoldDB" id="A0A444J0K6"/>
<feature type="transmembrane region" description="Helical" evidence="1">
    <location>
        <begin position="207"/>
        <end position="225"/>
    </location>
</feature>
<evidence type="ECO:0000256" key="1">
    <source>
        <dbReference type="SAM" id="Phobius"/>
    </source>
</evidence>
<feature type="transmembrane region" description="Helical" evidence="1">
    <location>
        <begin position="151"/>
        <end position="173"/>
    </location>
</feature>
<protein>
    <submittedName>
        <fullName evidence="3">Excalibur calcium-binding domain-containing protein</fullName>
    </submittedName>
</protein>
<evidence type="ECO:0000313" key="4">
    <source>
        <dbReference type="Proteomes" id="UP000287853"/>
    </source>
</evidence>